<protein>
    <submittedName>
        <fullName evidence="4">DUF4115 domain-containing protein</fullName>
    </submittedName>
</protein>
<feature type="compositionally biased region" description="Polar residues" evidence="1">
    <location>
        <begin position="199"/>
        <end position="215"/>
    </location>
</feature>
<keyword evidence="2" id="KW-0472">Membrane</keyword>
<feature type="region of interest" description="Disordered" evidence="1">
    <location>
        <begin position="170"/>
        <end position="237"/>
    </location>
</feature>
<reference evidence="4" key="1">
    <citation type="submission" date="2022-10" db="EMBL/GenBank/DDBJ databases">
        <title>Candidatus Kirkpatrella diaphorinas gen. nov., sp. nov., an uncultured endosymbiont identified in a population of Diaphorina citri from Hawaii.</title>
        <authorList>
            <person name="Henry E.M."/>
            <person name="Carlson C.R."/>
            <person name="Kuo Y.-W."/>
        </authorList>
    </citation>
    <scope>NUCLEOTIDE SEQUENCE</scope>
    <source>
        <strain evidence="4">CADCRV1</strain>
    </source>
</reference>
<keyword evidence="2" id="KW-1133">Transmembrane helix</keyword>
<name>A0ABY6GKC7_9PROT</name>
<dbReference type="PANTHER" id="PTHR34475:SF1">
    <property type="entry name" value="CYTOSKELETON PROTEIN RODZ"/>
    <property type="match status" value="1"/>
</dbReference>
<evidence type="ECO:0000313" key="4">
    <source>
        <dbReference type="EMBL" id="UYH51777.1"/>
    </source>
</evidence>
<dbReference type="Pfam" id="PF13413">
    <property type="entry name" value="HTH_25"/>
    <property type="match status" value="1"/>
</dbReference>
<evidence type="ECO:0000256" key="1">
    <source>
        <dbReference type="SAM" id="MobiDB-lite"/>
    </source>
</evidence>
<proteinExistence type="predicted"/>
<evidence type="ECO:0000256" key="2">
    <source>
        <dbReference type="SAM" id="Phobius"/>
    </source>
</evidence>
<dbReference type="InterPro" id="IPR050400">
    <property type="entry name" value="Bact_Cytoskel_RodZ"/>
</dbReference>
<feature type="region of interest" description="Disordered" evidence="1">
    <location>
        <begin position="347"/>
        <end position="435"/>
    </location>
</feature>
<dbReference type="InterPro" id="IPR010982">
    <property type="entry name" value="Lambda_DNA-bd_dom_sf"/>
</dbReference>
<keyword evidence="2" id="KW-0812">Transmembrane</keyword>
<dbReference type="EMBL" id="CP107052">
    <property type="protein sequence ID" value="UYH51777.1"/>
    <property type="molecule type" value="Genomic_DNA"/>
</dbReference>
<dbReference type="PANTHER" id="PTHR34475">
    <property type="match status" value="1"/>
</dbReference>
<feature type="compositionally biased region" description="Basic and acidic residues" evidence="1">
    <location>
        <begin position="414"/>
        <end position="423"/>
    </location>
</feature>
<feature type="compositionally biased region" description="Low complexity" evidence="1">
    <location>
        <begin position="182"/>
        <end position="191"/>
    </location>
</feature>
<keyword evidence="5" id="KW-1185">Reference proteome</keyword>
<dbReference type="Pfam" id="PF13464">
    <property type="entry name" value="RodZ_C"/>
    <property type="match status" value="1"/>
</dbReference>
<feature type="transmembrane region" description="Helical" evidence="2">
    <location>
        <begin position="117"/>
        <end position="139"/>
    </location>
</feature>
<dbReference type="CDD" id="cd00093">
    <property type="entry name" value="HTH_XRE"/>
    <property type="match status" value="1"/>
</dbReference>
<dbReference type="SUPFAM" id="SSF47413">
    <property type="entry name" value="lambda repressor-like DNA-binding domains"/>
    <property type="match status" value="1"/>
</dbReference>
<feature type="domain" description="Cytoskeleton protein RodZ-like C-terminal" evidence="3">
    <location>
        <begin position="267"/>
        <end position="338"/>
    </location>
</feature>
<gene>
    <name evidence="4" type="ORF">N5W20_02625</name>
</gene>
<dbReference type="InterPro" id="IPR025194">
    <property type="entry name" value="RodZ-like_C"/>
</dbReference>
<dbReference type="Gene3D" id="1.10.260.40">
    <property type="entry name" value="lambda repressor-like DNA-binding domains"/>
    <property type="match status" value="1"/>
</dbReference>
<feature type="compositionally biased region" description="Polar residues" evidence="1">
    <location>
        <begin position="1"/>
        <end position="11"/>
    </location>
</feature>
<dbReference type="Proteomes" id="UP001163831">
    <property type="component" value="Chromosome"/>
</dbReference>
<dbReference type="RefSeq" id="WP_319807372.1">
    <property type="nucleotide sequence ID" value="NZ_CP107052.1"/>
</dbReference>
<evidence type="ECO:0000313" key="5">
    <source>
        <dbReference type="Proteomes" id="UP001163831"/>
    </source>
</evidence>
<dbReference type="InterPro" id="IPR001387">
    <property type="entry name" value="Cro/C1-type_HTH"/>
</dbReference>
<accession>A0ABY6GKC7</accession>
<organism evidence="4 5">
    <name type="scientific">Candidatus Kirkpatrickella diaphorinae</name>
    <dbReference type="NCBI Taxonomy" id="2984322"/>
    <lineage>
        <taxon>Bacteria</taxon>
        <taxon>Pseudomonadati</taxon>
        <taxon>Pseudomonadota</taxon>
        <taxon>Alphaproteobacteria</taxon>
        <taxon>Acetobacterales</taxon>
        <taxon>Acetobacteraceae</taxon>
        <taxon>Candidatus Kirkpatrickella</taxon>
    </lineage>
</organism>
<sequence length="435" mass="45447">MSSGGASNGKASRTEPPAHFPVGKRLKAQRVKLGWDLSDVATWLRIRETYLVAFEEGQTEDLPSGVYVVGFLRSYARALGLDADDIVSEFQAVIPLSKVRSPALNIPEPLVGRGVPVGIWAAIGLVLIVIAYTGIYHYAGDDSTDVRDKLAAGPTKAVPKNAGLSPEIAAVMPEPPAPAPPAETSSLPPASMQAAEATPANTGSDATPVGQVTQPETDHLQPGVAQNPAPVSTMPATDGQAIQTGQEVATPSSPLPTVPETPTGFDLVASHNTWVRVTDKDGQDMCNRVLKPGEICSGKRDKAPYRITTGNAGGVAFRFGDAVTAPLGENGQVVRNLTLTSEDIAQGRAPVNTPSAPPEAHPSDSVLRQNDTPPVTAPNLPGEGGAPATTPEATQPDQPPPASAVAPKQKKRFEKSESDRLNDRQLGQIRAQVSP</sequence>
<feature type="region of interest" description="Disordered" evidence="1">
    <location>
        <begin position="1"/>
        <end position="20"/>
    </location>
</feature>
<evidence type="ECO:0000259" key="3">
    <source>
        <dbReference type="Pfam" id="PF13464"/>
    </source>
</evidence>